<dbReference type="EMBL" id="JBHSQI010000002">
    <property type="protein sequence ID" value="MFC6152915.1"/>
    <property type="molecule type" value="Genomic_DNA"/>
</dbReference>
<proteinExistence type="predicted"/>
<evidence type="ECO:0008006" key="3">
    <source>
        <dbReference type="Google" id="ProtNLM"/>
    </source>
</evidence>
<comment type="caution">
    <text evidence="1">The sequence shown here is derived from an EMBL/GenBank/DDBJ whole genome shotgun (WGS) entry which is preliminary data.</text>
</comment>
<evidence type="ECO:0000313" key="1">
    <source>
        <dbReference type="EMBL" id="MFC6152915.1"/>
    </source>
</evidence>
<dbReference type="Proteomes" id="UP001596098">
    <property type="component" value="Unassembled WGS sequence"/>
</dbReference>
<dbReference type="RefSeq" id="WP_128219459.1">
    <property type="nucleotide sequence ID" value="NZ_CP034929.1"/>
</dbReference>
<accession>A0ABW1QYK4</accession>
<evidence type="ECO:0000313" key="2">
    <source>
        <dbReference type="Proteomes" id="UP001596098"/>
    </source>
</evidence>
<keyword evidence="2" id="KW-1185">Reference proteome</keyword>
<gene>
    <name evidence="1" type="ORF">ACFPWU_04430</name>
</gene>
<name>A0ABW1QYK4_9ACTN</name>
<organism evidence="1 2">
    <name type="scientific">Nocardioides yefusunii</name>
    <dbReference type="NCBI Taxonomy" id="2500546"/>
    <lineage>
        <taxon>Bacteria</taxon>
        <taxon>Bacillati</taxon>
        <taxon>Actinomycetota</taxon>
        <taxon>Actinomycetes</taxon>
        <taxon>Propionibacteriales</taxon>
        <taxon>Nocardioidaceae</taxon>
        <taxon>Nocardioides</taxon>
    </lineage>
</organism>
<sequence>MNPTRPRTRQQKTRTLLAALTTPVAVVAAGALVYQASWSAFTDTTTSPENSWQAGAITLTSENEGNASFAVTNIAPGATDSKCILVTATNGPASTVSFTSAPTGLPAAGLKPHIALTVTRKEATGAETCATATGTAVTVANGTLGVPNVTTPDYSVDTHATTTTTKYAFTFTWTFTPTGGVEHNTLQGLTGGASFTWTMTTT</sequence>
<protein>
    <recommendedName>
        <fullName evidence="3">Ribosomally synthesized peptide with SipW-like signal peptide</fullName>
    </recommendedName>
</protein>
<reference evidence="2" key="1">
    <citation type="journal article" date="2019" name="Int. J. Syst. Evol. Microbiol.">
        <title>The Global Catalogue of Microorganisms (GCM) 10K type strain sequencing project: providing services to taxonomists for standard genome sequencing and annotation.</title>
        <authorList>
            <consortium name="The Broad Institute Genomics Platform"/>
            <consortium name="The Broad Institute Genome Sequencing Center for Infectious Disease"/>
            <person name="Wu L."/>
            <person name="Ma J."/>
        </authorList>
    </citation>
    <scope>NUCLEOTIDE SEQUENCE [LARGE SCALE GENOMIC DNA]</scope>
    <source>
        <strain evidence="2">DFY28</strain>
    </source>
</reference>